<feature type="region of interest" description="Phosphopantothenate--cysteine ligase" evidence="3">
    <location>
        <begin position="191"/>
        <end position="404"/>
    </location>
</feature>
<dbReference type="InterPro" id="IPR005252">
    <property type="entry name" value="CoaBC"/>
</dbReference>
<name>A0A0C5J865_9PROT</name>
<comment type="pathway">
    <text evidence="3 4">Cofactor biosynthesis; coenzyme A biosynthesis; CoA from (R)-pantothenate: step 3/5.</text>
</comment>
<keyword evidence="3 4" id="KW-0285">Flavoprotein</keyword>
<dbReference type="Proteomes" id="UP000061603">
    <property type="component" value="Chromosome"/>
</dbReference>
<dbReference type="EC" id="6.3.2.5" evidence="3"/>
<dbReference type="PATRIC" id="fig|1565605.3.peg.815"/>
<dbReference type="HAMAP" id="MF_02225">
    <property type="entry name" value="CoaBC"/>
    <property type="match status" value="1"/>
</dbReference>
<keyword evidence="3" id="KW-0479">Metal-binding</keyword>
<dbReference type="InterPro" id="IPR007085">
    <property type="entry name" value="DNA/pantothenate-metab_flavo_C"/>
</dbReference>
<feature type="domain" description="Flavoprotein" evidence="5">
    <location>
        <begin position="7"/>
        <end position="178"/>
    </location>
</feature>
<proteinExistence type="inferred from homology"/>
<dbReference type="SUPFAM" id="SSF52507">
    <property type="entry name" value="Homo-oligomeric flavin-containing Cys decarboxylases, HFCD"/>
    <property type="match status" value="1"/>
</dbReference>
<feature type="region of interest" description="Phosphopantothenoylcysteine decarboxylase" evidence="3">
    <location>
        <begin position="1"/>
        <end position="190"/>
    </location>
</feature>
<evidence type="ECO:0000259" key="6">
    <source>
        <dbReference type="Pfam" id="PF04127"/>
    </source>
</evidence>
<organism evidence="7 8">
    <name type="scientific">Rugosibacter aromaticivorans</name>
    <dbReference type="NCBI Taxonomy" id="1565605"/>
    <lineage>
        <taxon>Bacteria</taxon>
        <taxon>Pseudomonadati</taxon>
        <taxon>Pseudomonadota</taxon>
        <taxon>Betaproteobacteria</taxon>
        <taxon>Nitrosomonadales</taxon>
        <taxon>Sterolibacteriaceae</taxon>
        <taxon>Rugosibacter</taxon>
    </lineage>
</organism>
<dbReference type="GO" id="GO:0004632">
    <property type="term" value="F:phosphopantothenate--cysteine ligase activity"/>
    <property type="evidence" value="ECO:0007669"/>
    <property type="project" value="UniProtKB-UniRule"/>
</dbReference>
<keyword evidence="8" id="KW-1185">Reference proteome</keyword>
<comment type="cofactor">
    <cofactor evidence="3">
        <name>FMN</name>
        <dbReference type="ChEBI" id="CHEBI:58210"/>
    </cofactor>
    <text evidence="3">Binds 1 FMN per subunit.</text>
</comment>
<comment type="catalytic activity">
    <reaction evidence="3 4">
        <text>N-[(R)-4-phosphopantothenoyl]-L-cysteine + H(+) = (R)-4'-phosphopantetheine + CO2</text>
        <dbReference type="Rhea" id="RHEA:16793"/>
        <dbReference type="ChEBI" id="CHEBI:15378"/>
        <dbReference type="ChEBI" id="CHEBI:16526"/>
        <dbReference type="ChEBI" id="CHEBI:59458"/>
        <dbReference type="ChEBI" id="CHEBI:61723"/>
        <dbReference type="EC" id="4.1.1.36"/>
    </reaction>
</comment>
<dbReference type="UniPathway" id="UPA00241">
    <property type="reaction ID" value="UER00353"/>
</dbReference>
<keyword evidence="1 3" id="KW-0210">Decarboxylase</keyword>
<keyword evidence="2 3" id="KW-0456">Lyase</keyword>
<dbReference type="Gene3D" id="3.40.50.10300">
    <property type="entry name" value="CoaB-like"/>
    <property type="match status" value="1"/>
</dbReference>
<feature type="binding site" evidence="3">
    <location>
        <position position="341"/>
    </location>
    <ligand>
        <name>CTP</name>
        <dbReference type="ChEBI" id="CHEBI:37563"/>
    </ligand>
</feature>
<feature type="binding site" evidence="3">
    <location>
        <position position="279"/>
    </location>
    <ligand>
        <name>CTP</name>
        <dbReference type="ChEBI" id="CHEBI:37563"/>
    </ligand>
</feature>
<comment type="pathway">
    <text evidence="3 4">Cofactor biosynthesis; coenzyme A biosynthesis; CoA from (R)-pantothenate: step 2/5.</text>
</comment>
<evidence type="ECO:0000313" key="7">
    <source>
        <dbReference type="EMBL" id="AJP47839.1"/>
    </source>
</evidence>
<dbReference type="GO" id="GO:0015937">
    <property type="term" value="P:coenzyme A biosynthetic process"/>
    <property type="evidence" value="ECO:0007669"/>
    <property type="project" value="UniProtKB-UniRule"/>
</dbReference>
<feature type="binding site" evidence="3">
    <location>
        <position position="323"/>
    </location>
    <ligand>
        <name>CTP</name>
        <dbReference type="ChEBI" id="CHEBI:37563"/>
    </ligand>
</feature>
<dbReference type="NCBIfam" id="TIGR00521">
    <property type="entry name" value="coaBC_dfp"/>
    <property type="match status" value="1"/>
</dbReference>
<evidence type="ECO:0000256" key="2">
    <source>
        <dbReference type="ARBA" id="ARBA00023239"/>
    </source>
</evidence>
<dbReference type="Pfam" id="PF04127">
    <property type="entry name" value="DFP"/>
    <property type="match status" value="1"/>
</dbReference>
<evidence type="ECO:0000256" key="3">
    <source>
        <dbReference type="HAMAP-Rule" id="MF_02225"/>
    </source>
</evidence>
<reference evidence="7 8" key="1">
    <citation type="journal article" date="2015" name="Genome Announc.">
        <title>Complete Genome Sequence of a Novel Bacterium within the Family Rhodocyclaceae That Degrades Polycyclic Aromatic Hydrocarbons.</title>
        <authorList>
            <person name="Singleton D.R."/>
            <person name="Dickey A.N."/>
            <person name="Scholl E.H."/>
            <person name="Wright F.A."/>
            <person name="Aitken M.D."/>
        </authorList>
    </citation>
    <scope>NUCLEOTIDE SEQUENCE [LARGE SCALE GENOMIC DNA]</scope>
    <source>
        <strain evidence="8">PG1-Ca6</strain>
    </source>
</reference>
<comment type="similarity">
    <text evidence="3 4">In the C-terminal section; belongs to the PPC synthetase family.</text>
</comment>
<dbReference type="InterPro" id="IPR003382">
    <property type="entry name" value="Flavoprotein"/>
</dbReference>
<feature type="domain" description="DNA/pantothenate metabolism flavoprotein C-terminal" evidence="6">
    <location>
        <begin position="186"/>
        <end position="391"/>
    </location>
</feature>
<keyword evidence="3 4" id="KW-0436">Ligase</keyword>
<comment type="function">
    <text evidence="3">Catalyzes two sequential steps in the biosynthesis of coenzyme A. In the first step cysteine is conjugated to 4'-phosphopantothenate to form 4-phosphopantothenoylcysteine. In the second step the latter compound is decarboxylated to form 4'-phosphopantotheine.</text>
</comment>
<dbReference type="KEGG" id="rbu:PG1C_03865"/>
<dbReference type="GO" id="GO:0046872">
    <property type="term" value="F:metal ion binding"/>
    <property type="evidence" value="ECO:0007669"/>
    <property type="project" value="UniProtKB-KW"/>
</dbReference>
<dbReference type="EC" id="4.1.1.36" evidence="3"/>
<accession>A0A0C5J865</accession>
<dbReference type="InterPro" id="IPR035929">
    <property type="entry name" value="CoaB-like_sf"/>
</dbReference>
<protein>
    <recommendedName>
        <fullName evidence="3">Coenzyme A biosynthesis bifunctional protein CoaBC</fullName>
    </recommendedName>
    <alternativeName>
        <fullName evidence="3">DNA/pantothenate metabolism flavoprotein</fullName>
    </alternativeName>
    <alternativeName>
        <fullName evidence="3">Phosphopantothenoylcysteine synthetase/decarboxylase</fullName>
        <shortName evidence="3">PPCS-PPCDC</shortName>
    </alternativeName>
    <domain>
        <recommendedName>
            <fullName evidence="3">Phosphopantothenoylcysteine decarboxylase</fullName>
            <shortName evidence="3">PPC decarboxylase</shortName>
            <shortName evidence="3">PPC-DC</shortName>
            <ecNumber evidence="3">4.1.1.36</ecNumber>
        </recommendedName>
        <alternativeName>
            <fullName evidence="3">CoaC</fullName>
        </alternativeName>
    </domain>
    <domain>
        <recommendedName>
            <fullName evidence="3">Phosphopantothenate--cysteine ligase</fullName>
            <ecNumber evidence="3">6.3.2.5</ecNumber>
        </recommendedName>
        <alternativeName>
            <fullName evidence="3">CoaB</fullName>
        </alternativeName>
        <alternativeName>
            <fullName evidence="3">Phosphopantothenoylcysteine synthetase</fullName>
            <shortName evidence="3">PPC synthetase</shortName>
            <shortName evidence="3">PPC-S</shortName>
        </alternativeName>
    </domain>
</protein>
<feature type="binding site" evidence="3">
    <location>
        <position position="337"/>
    </location>
    <ligand>
        <name>CTP</name>
        <dbReference type="ChEBI" id="CHEBI:37563"/>
    </ligand>
</feature>
<keyword evidence="3" id="KW-0511">Multifunctional enzyme</keyword>
<evidence type="ECO:0000256" key="1">
    <source>
        <dbReference type="ARBA" id="ARBA00022793"/>
    </source>
</evidence>
<dbReference type="InterPro" id="IPR036551">
    <property type="entry name" value="Flavin_trans-like"/>
</dbReference>
<dbReference type="HOGENOM" id="CLU_033319_0_1_4"/>
<sequence length="404" mass="42543">MDAFAGKRIVLGVTGGIAAYKAAELSRLLVKAGAIVDVVLTKAGSEFVGAMTFQALTGRPVWQSLWDDRMSNGMAHIDLTRGAAAVLVAPATANVLAKLAHGVCDDLLSTLCLARDCPLLVAPAMNRQMWENPATQRNMALLSRDGVKILGPASGDQACGEVGEGRMLEAEALFDELFAYLQPKSLAGKRVLLTAGPTFEPIDPVRGLTNSSSGKMGFALAQACVEAGAAVTMIAGPVTLPTPRGVRRVDVQTSAQMREATLRNLPGQDVFIGVAAVADYRPKMVSAEKIKKSGEPLTLVLECTSDILGEIAARPDAPLCVGFAAESQHLETYAESKRKAKNLALVVGNLVQDGLGGETNRVTLFDATGAYPLPPAKKIIVARCIVAHLASLMEKFDGKPRANN</sequence>
<comment type="caution">
    <text evidence="3">Lacks conserved residue(s) required for the propagation of feature annotation.</text>
</comment>
<dbReference type="GO" id="GO:0015941">
    <property type="term" value="P:pantothenate catabolic process"/>
    <property type="evidence" value="ECO:0007669"/>
    <property type="project" value="InterPro"/>
</dbReference>
<dbReference type="Pfam" id="PF02441">
    <property type="entry name" value="Flavoprotein"/>
    <property type="match status" value="1"/>
</dbReference>
<dbReference type="EMBL" id="CP010554">
    <property type="protein sequence ID" value="AJP47839.1"/>
    <property type="molecule type" value="Genomic_DNA"/>
</dbReference>
<comment type="function">
    <text evidence="4">Catalyzes two steps in the biosynthesis of coenzyme A. In the first step cysteine is conjugated to 4'-phosphopantothenate to form 4-phosphopantothenoylcysteine, in the latter compound is decarboxylated to form 4'-phosphopantotheine.</text>
</comment>
<dbReference type="PANTHER" id="PTHR14359:SF6">
    <property type="entry name" value="PHOSPHOPANTOTHENOYLCYSTEINE DECARBOXYLASE"/>
    <property type="match status" value="1"/>
</dbReference>
<feature type="binding site" evidence="3">
    <location>
        <position position="289"/>
    </location>
    <ligand>
        <name>CTP</name>
        <dbReference type="ChEBI" id="CHEBI:37563"/>
    </ligand>
</feature>
<dbReference type="PANTHER" id="PTHR14359">
    <property type="entry name" value="HOMO-OLIGOMERIC FLAVIN CONTAINING CYS DECARBOXYLASE FAMILY"/>
    <property type="match status" value="1"/>
</dbReference>
<evidence type="ECO:0000259" key="5">
    <source>
        <dbReference type="Pfam" id="PF02441"/>
    </source>
</evidence>
<evidence type="ECO:0000256" key="4">
    <source>
        <dbReference type="RuleBase" id="RU364078"/>
    </source>
</evidence>
<dbReference type="AlphaFoldDB" id="A0A0C5J865"/>
<comment type="similarity">
    <text evidence="3 4">In the N-terminal section; belongs to the HFCD (homo-oligomeric flavin containing Cys decarboxylase) superfamily.</text>
</comment>
<dbReference type="GO" id="GO:0010181">
    <property type="term" value="F:FMN binding"/>
    <property type="evidence" value="ECO:0007669"/>
    <property type="project" value="UniProtKB-UniRule"/>
</dbReference>
<dbReference type="STRING" id="1565605.PG1C_03865"/>
<gene>
    <name evidence="3" type="primary">coaBC</name>
    <name evidence="7" type="ORF">PG1C_03865</name>
</gene>
<dbReference type="RefSeq" id="WP_202636118.1">
    <property type="nucleotide sequence ID" value="NZ_CP010554.1"/>
</dbReference>
<feature type="active site" description="Proton donor" evidence="3">
    <location>
        <position position="159"/>
    </location>
</feature>
<keyword evidence="3" id="KW-0460">Magnesium</keyword>
<dbReference type="GO" id="GO:0071513">
    <property type="term" value="C:phosphopantothenoylcysteine decarboxylase complex"/>
    <property type="evidence" value="ECO:0007669"/>
    <property type="project" value="TreeGrafter"/>
</dbReference>
<keyword evidence="3 4" id="KW-0288">FMN</keyword>
<dbReference type="SUPFAM" id="SSF102645">
    <property type="entry name" value="CoaB-like"/>
    <property type="match status" value="1"/>
</dbReference>
<comment type="cofactor">
    <cofactor evidence="3">
        <name>Mg(2+)</name>
        <dbReference type="ChEBI" id="CHEBI:18420"/>
    </cofactor>
</comment>
<dbReference type="GO" id="GO:0004633">
    <property type="term" value="F:phosphopantothenoylcysteine decarboxylase activity"/>
    <property type="evidence" value="ECO:0007669"/>
    <property type="project" value="UniProtKB-UniRule"/>
</dbReference>
<comment type="catalytic activity">
    <reaction evidence="3 4">
        <text>(R)-4'-phosphopantothenate + L-cysteine + CTP = N-[(R)-4-phosphopantothenoyl]-L-cysteine + CMP + diphosphate + H(+)</text>
        <dbReference type="Rhea" id="RHEA:19397"/>
        <dbReference type="ChEBI" id="CHEBI:10986"/>
        <dbReference type="ChEBI" id="CHEBI:15378"/>
        <dbReference type="ChEBI" id="CHEBI:33019"/>
        <dbReference type="ChEBI" id="CHEBI:35235"/>
        <dbReference type="ChEBI" id="CHEBI:37563"/>
        <dbReference type="ChEBI" id="CHEBI:59458"/>
        <dbReference type="ChEBI" id="CHEBI:60377"/>
        <dbReference type="EC" id="6.3.2.5"/>
    </reaction>
</comment>
<evidence type="ECO:0000313" key="8">
    <source>
        <dbReference type="Proteomes" id="UP000061603"/>
    </source>
</evidence>
<dbReference type="Gene3D" id="3.40.50.1950">
    <property type="entry name" value="Flavin prenyltransferase-like"/>
    <property type="match status" value="1"/>
</dbReference>